<name>A0A9Q1DN59_CONCO</name>
<accession>A0A9Q1DN59</accession>
<evidence type="ECO:0000256" key="2">
    <source>
        <dbReference type="ARBA" id="ARBA00004610"/>
    </source>
</evidence>
<comment type="function">
    <text evidence="13">One gap junction consists of a cluster of closely packed pairs of transmembrane channels, the connexons, through which materials of low MW diffuse from one cell to a neighboring cell.</text>
</comment>
<dbReference type="AlphaFoldDB" id="A0A9Q1DN59"/>
<dbReference type="Gene3D" id="3.40.50.720">
    <property type="entry name" value="NAD(P)-binding Rossmann-like Domain"/>
    <property type="match status" value="1"/>
</dbReference>
<evidence type="ECO:0000256" key="6">
    <source>
        <dbReference type="ARBA" id="ARBA00022857"/>
    </source>
</evidence>
<feature type="transmembrane region" description="Helical" evidence="14">
    <location>
        <begin position="474"/>
        <end position="495"/>
    </location>
</feature>
<dbReference type="Pfam" id="PF00106">
    <property type="entry name" value="adh_short"/>
    <property type="match status" value="1"/>
</dbReference>
<evidence type="ECO:0000313" key="18">
    <source>
        <dbReference type="Proteomes" id="UP001152803"/>
    </source>
</evidence>
<keyword evidence="18" id="KW-1185">Reference proteome</keyword>
<keyword evidence="4" id="KW-1003">Cell membrane</keyword>
<gene>
    <name evidence="17" type="ORF">COCON_G00097410</name>
</gene>
<dbReference type="GO" id="GO:0005739">
    <property type="term" value="C:mitochondrion"/>
    <property type="evidence" value="ECO:0007669"/>
    <property type="project" value="UniProtKB-SubCell"/>
</dbReference>
<comment type="similarity">
    <text evidence="13">Belongs to the connexin family.</text>
</comment>
<dbReference type="CDD" id="cd05356">
    <property type="entry name" value="17beta-HSD1_like_SDR_c"/>
    <property type="match status" value="1"/>
</dbReference>
<evidence type="ECO:0000256" key="7">
    <source>
        <dbReference type="ARBA" id="ARBA00022868"/>
    </source>
</evidence>
<dbReference type="Proteomes" id="UP001152803">
    <property type="component" value="Unassembled WGS sequence"/>
</dbReference>
<keyword evidence="5 13" id="KW-0812">Transmembrane</keyword>
<dbReference type="InterPro" id="IPR038359">
    <property type="entry name" value="Connexin_N_sf"/>
</dbReference>
<evidence type="ECO:0000256" key="9">
    <source>
        <dbReference type="ARBA" id="ARBA00022989"/>
    </source>
</evidence>
<evidence type="ECO:0000256" key="14">
    <source>
        <dbReference type="SAM" id="Phobius"/>
    </source>
</evidence>
<dbReference type="InterPro" id="IPR000500">
    <property type="entry name" value="Connexin"/>
</dbReference>
<dbReference type="InterPro" id="IPR052149">
    <property type="entry name" value="17-beta-HSD3-like"/>
</dbReference>
<dbReference type="OrthoDB" id="5545019at2759"/>
<dbReference type="SUPFAM" id="SSF51735">
    <property type="entry name" value="NAD(P)-binding Rossmann-fold domains"/>
    <property type="match status" value="1"/>
</dbReference>
<evidence type="ECO:0000256" key="3">
    <source>
        <dbReference type="ARBA" id="ARBA00004651"/>
    </source>
</evidence>
<dbReference type="PRINTS" id="PR00206">
    <property type="entry name" value="CONNEXIN"/>
</dbReference>
<organism evidence="17 18">
    <name type="scientific">Conger conger</name>
    <name type="common">Conger eel</name>
    <name type="synonym">Muraena conger</name>
    <dbReference type="NCBI Taxonomy" id="82655"/>
    <lineage>
        <taxon>Eukaryota</taxon>
        <taxon>Metazoa</taxon>
        <taxon>Chordata</taxon>
        <taxon>Craniata</taxon>
        <taxon>Vertebrata</taxon>
        <taxon>Euteleostomi</taxon>
        <taxon>Actinopterygii</taxon>
        <taxon>Neopterygii</taxon>
        <taxon>Teleostei</taxon>
        <taxon>Anguilliformes</taxon>
        <taxon>Congridae</taxon>
        <taxon>Conger</taxon>
    </lineage>
</organism>
<dbReference type="SMART" id="SM00037">
    <property type="entry name" value="CNX"/>
    <property type="match status" value="1"/>
</dbReference>
<comment type="subunit">
    <text evidence="13">A connexon is composed of a hexamer of connexins.</text>
</comment>
<dbReference type="PANTHER" id="PTHR44889:SF1">
    <property type="entry name" value="INACTIVE HYDROXYSTEROID DEHYDROGENASE-LIKE PROTEIN 1"/>
    <property type="match status" value="1"/>
</dbReference>
<comment type="caution">
    <text evidence="17">The sequence shown here is derived from an EMBL/GenBank/DDBJ whole genome shotgun (WGS) entry which is preliminary data.</text>
</comment>
<dbReference type="PROSITE" id="PS00408">
    <property type="entry name" value="CONNEXINS_2"/>
    <property type="match status" value="1"/>
</dbReference>
<reference evidence="17" key="1">
    <citation type="journal article" date="2023" name="Science">
        <title>Genome structures resolve the early diversification of teleost fishes.</title>
        <authorList>
            <person name="Parey E."/>
            <person name="Louis A."/>
            <person name="Montfort J."/>
            <person name="Bouchez O."/>
            <person name="Roques C."/>
            <person name="Iampietro C."/>
            <person name="Lluch J."/>
            <person name="Castinel A."/>
            <person name="Donnadieu C."/>
            <person name="Desvignes T."/>
            <person name="Floi Bucao C."/>
            <person name="Jouanno E."/>
            <person name="Wen M."/>
            <person name="Mejri S."/>
            <person name="Dirks R."/>
            <person name="Jansen H."/>
            <person name="Henkel C."/>
            <person name="Chen W.J."/>
            <person name="Zahm M."/>
            <person name="Cabau C."/>
            <person name="Klopp C."/>
            <person name="Thompson A.W."/>
            <person name="Robinson-Rechavi M."/>
            <person name="Braasch I."/>
            <person name="Lecointre G."/>
            <person name="Bobe J."/>
            <person name="Postlethwait J.H."/>
            <person name="Berthelot C."/>
            <person name="Roest Crollius H."/>
            <person name="Guiguen Y."/>
        </authorList>
    </citation>
    <scope>NUCLEOTIDE SEQUENCE</scope>
    <source>
        <strain evidence="17">Concon-B</strain>
    </source>
</reference>
<dbReference type="GO" id="GO:0005922">
    <property type="term" value="C:connexin complex"/>
    <property type="evidence" value="ECO:0007669"/>
    <property type="project" value="InterPro"/>
</dbReference>
<dbReference type="InterPro" id="IPR017990">
    <property type="entry name" value="Connexin_CS"/>
</dbReference>
<evidence type="ECO:0000256" key="12">
    <source>
        <dbReference type="ARBA" id="ARBA00038261"/>
    </source>
</evidence>
<keyword evidence="8" id="KW-0965">Cell junction</keyword>
<keyword evidence="6" id="KW-0521">NADP</keyword>
<comment type="similarity">
    <text evidence="12">Belongs to the short-chain dehydrogenases/reductases (SDR) family. 17-beta-HSD 3 subfamily.</text>
</comment>
<dbReference type="InterPro" id="IPR019570">
    <property type="entry name" value="Connexin_CCC"/>
</dbReference>
<dbReference type="GO" id="GO:0007154">
    <property type="term" value="P:cell communication"/>
    <property type="evidence" value="ECO:0007669"/>
    <property type="project" value="InterPro"/>
</dbReference>
<evidence type="ECO:0000259" key="16">
    <source>
        <dbReference type="SMART" id="SM01089"/>
    </source>
</evidence>
<dbReference type="PANTHER" id="PTHR44889">
    <property type="entry name" value="INACTIVE HYDROXYSTEROID DEHYDROGENASE-LIKE PROTEIN 1"/>
    <property type="match status" value="1"/>
</dbReference>
<feature type="transmembrane region" description="Helical" evidence="14">
    <location>
        <begin position="402"/>
        <end position="425"/>
    </location>
</feature>
<keyword evidence="9 14" id="KW-1133">Transmembrane helix</keyword>
<dbReference type="SMART" id="SM01089">
    <property type="entry name" value="Connexin_CCC"/>
    <property type="match status" value="1"/>
</dbReference>
<dbReference type="InterPro" id="IPR002347">
    <property type="entry name" value="SDR_fam"/>
</dbReference>
<evidence type="ECO:0000256" key="10">
    <source>
        <dbReference type="ARBA" id="ARBA00023128"/>
    </source>
</evidence>
<evidence type="ECO:0000256" key="1">
    <source>
        <dbReference type="ARBA" id="ARBA00004173"/>
    </source>
</evidence>
<keyword evidence="11 14" id="KW-0472">Membrane</keyword>
<dbReference type="InterPro" id="IPR036291">
    <property type="entry name" value="NAD(P)-bd_dom_sf"/>
</dbReference>
<evidence type="ECO:0000256" key="5">
    <source>
        <dbReference type="ARBA" id="ARBA00022692"/>
    </source>
</evidence>
<evidence type="ECO:0000256" key="4">
    <source>
        <dbReference type="ARBA" id="ARBA00022475"/>
    </source>
</evidence>
<evidence type="ECO:0000259" key="15">
    <source>
        <dbReference type="SMART" id="SM00037"/>
    </source>
</evidence>
<dbReference type="FunFam" id="1.20.1440.80:FF:000001">
    <property type="entry name" value="Gap junction alpha-1"/>
    <property type="match status" value="1"/>
</dbReference>
<dbReference type="EMBL" id="JAFJMO010000006">
    <property type="protein sequence ID" value="KAJ8275116.1"/>
    <property type="molecule type" value="Genomic_DNA"/>
</dbReference>
<proteinExistence type="inferred from homology"/>
<sequence length="623" mass="70889">MAAVDSFQLLYREIARSCNCYVETLALVGAFYTASKAVVFARDCYSLIRLHFIPRLMYNRNLVRRFGEWAVIYGASEAVAEAYAEELASHGVSIILISQDRSSVEGTAKSITDSHGVETVLLEADFSQGHAACRPIQDALINKDIGFLVNSVDLSLDYFQRFTDLSEDRLWEAINRNVMAATLMTRVVLPGMVERGRGAVVNISSGRCCKPTLNKAAFSASTAYLDHISRALHYEYSHRGIFVQSLVPFSVASPETEDSRVRTRCGGWLVPHPRVYARHAISTLGISHRTTGYWPHSLQFWLLQYMPEWMWVWVTSLEPDRLEGRMGEWDFLGRLLDKVQTHSTVIGKVWLTVLFVFRILVLGAAAERVWGDEQSDFVCNTEQPGCENMCYDHAFPISHVRIWVLQIIFVSTPTLVYLGHVLHVVHMEKKYRQRICSQAEEELSSLILRNGYKVPKYSDSKGKVSLHGQLLQSYLVNLFFKILLEVGFILGQYYYYGFTLQARYVCSRFPCPHQVDCFLSRPTEKTIFIWFMLVVACASLVLNMVEILYLCARAINKCIDKKQLYKVTPVTPVLEGNEFKNKDLAIQNWVNLELELQGRKLGSGVTKSLESEDVSTNMEEVHI</sequence>
<feature type="domain" description="Connexin cysteine-rich" evidence="16">
    <location>
        <begin position="484"/>
        <end position="550"/>
    </location>
</feature>
<protein>
    <recommendedName>
        <fullName evidence="13">Gap junction protein</fullName>
    </recommendedName>
</protein>
<dbReference type="Pfam" id="PF00029">
    <property type="entry name" value="Connexin"/>
    <property type="match status" value="1"/>
</dbReference>
<evidence type="ECO:0000256" key="13">
    <source>
        <dbReference type="RuleBase" id="RU000630"/>
    </source>
</evidence>
<feature type="domain" description="Connexin N-terminal" evidence="15">
    <location>
        <begin position="368"/>
        <end position="401"/>
    </location>
</feature>
<evidence type="ECO:0000256" key="11">
    <source>
        <dbReference type="ARBA" id="ARBA00023136"/>
    </source>
</evidence>
<keyword evidence="10" id="KW-0496">Mitochondrion</keyword>
<evidence type="ECO:0000256" key="8">
    <source>
        <dbReference type="ARBA" id="ARBA00022949"/>
    </source>
</evidence>
<keyword evidence="7 13" id="KW-0303">Gap junction</keyword>
<evidence type="ECO:0000313" key="17">
    <source>
        <dbReference type="EMBL" id="KAJ8275116.1"/>
    </source>
</evidence>
<comment type="subcellular location">
    <subcellularLocation>
        <location evidence="2">Cell junction</location>
        <location evidence="2">Gap junction</location>
    </subcellularLocation>
    <subcellularLocation>
        <location evidence="3 13">Cell membrane</location>
        <topology evidence="3 13">Multi-pass membrane protein</topology>
    </subcellularLocation>
    <subcellularLocation>
        <location evidence="1">Mitochondrion</location>
    </subcellularLocation>
</comment>
<feature type="transmembrane region" description="Helical" evidence="14">
    <location>
        <begin position="527"/>
        <end position="552"/>
    </location>
</feature>
<dbReference type="InterPro" id="IPR013092">
    <property type="entry name" value="Connexin_N"/>
</dbReference>
<dbReference type="Gene3D" id="1.20.1440.80">
    <property type="entry name" value="Gap junction channel protein cysteine-rich domain"/>
    <property type="match status" value="1"/>
</dbReference>
<dbReference type="FunFam" id="3.40.50.720:FF:000137">
    <property type="entry name" value="Hydroxysteroid (17-beta) dehydrogenase 3"/>
    <property type="match status" value="1"/>
</dbReference>